<keyword evidence="4" id="KW-1185">Reference proteome</keyword>
<reference evidence="3" key="1">
    <citation type="journal article" date="2020" name="New Phytol.">
        <title>Comparative genomics reveals dynamic genome evolution in host specialist ectomycorrhizal fungi.</title>
        <authorList>
            <person name="Lofgren L.A."/>
            <person name="Nguyen N.H."/>
            <person name="Vilgalys R."/>
            <person name="Ruytinx J."/>
            <person name="Liao H.L."/>
            <person name="Branco S."/>
            <person name="Kuo A."/>
            <person name="LaButti K."/>
            <person name="Lipzen A."/>
            <person name="Andreopoulos W."/>
            <person name="Pangilinan J."/>
            <person name="Riley R."/>
            <person name="Hundley H."/>
            <person name="Na H."/>
            <person name="Barry K."/>
            <person name="Grigoriev I.V."/>
            <person name="Stajich J.E."/>
            <person name="Kennedy P.G."/>
        </authorList>
    </citation>
    <scope>NUCLEOTIDE SEQUENCE</scope>
    <source>
        <strain evidence="3">DOB743</strain>
    </source>
</reference>
<feature type="domain" description="DUF6533" evidence="2">
    <location>
        <begin position="22"/>
        <end position="61"/>
    </location>
</feature>
<proteinExistence type="predicted"/>
<organism evidence="3 4">
    <name type="scientific">Suillus placidus</name>
    <dbReference type="NCBI Taxonomy" id="48579"/>
    <lineage>
        <taxon>Eukaryota</taxon>
        <taxon>Fungi</taxon>
        <taxon>Dikarya</taxon>
        <taxon>Basidiomycota</taxon>
        <taxon>Agaricomycotina</taxon>
        <taxon>Agaricomycetes</taxon>
        <taxon>Agaricomycetidae</taxon>
        <taxon>Boletales</taxon>
        <taxon>Suillineae</taxon>
        <taxon>Suillaceae</taxon>
        <taxon>Suillus</taxon>
    </lineage>
</organism>
<keyword evidence="1" id="KW-0812">Transmembrane</keyword>
<name>A0A9P6ZYA7_9AGAM</name>
<accession>A0A9P6ZYA7</accession>
<feature type="transmembrane region" description="Helical" evidence="1">
    <location>
        <begin position="51"/>
        <end position="70"/>
    </location>
</feature>
<dbReference type="Pfam" id="PF20151">
    <property type="entry name" value="DUF6533"/>
    <property type="match status" value="1"/>
</dbReference>
<evidence type="ECO:0000256" key="1">
    <source>
        <dbReference type="SAM" id="Phobius"/>
    </source>
</evidence>
<dbReference type="InterPro" id="IPR045340">
    <property type="entry name" value="DUF6533"/>
</dbReference>
<protein>
    <recommendedName>
        <fullName evidence="2">DUF6533 domain-containing protein</fullName>
    </recommendedName>
</protein>
<feature type="transmembrane region" description="Helical" evidence="1">
    <location>
        <begin position="20"/>
        <end position="39"/>
    </location>
</feature>
<evidence type="ECO:0000313" key="4">
    <source>
        <dbReference type="Proteomes" id="UP000714275"/>
    </source>
</evidence>
<evidence type="ECO:0000313" key="3">
    <source>
        <dbReference type="EMBL" id="KAG1778973.1"/>
    </source>
</evidence>
<keyword evidence="1" id="KW-1133">Transmembrane helix</keyword>
<dbReference type="AlphaFoldDB" id="A0A9P6ZYA7"/>
<comment type="caution">
    <text evidence="3">The sequence shown here is derived from an EMBL/GenBank/DDBJ whole genome shotgun (WGS) entry which is preliminary data.</text>
</comment>
<gene>
    <name evidence="3" type="ORF">EV702DRAFT_1089077</name>
</gene>
<dbReference type="OrthoDB" id="3038503at2759"/>
<dbReference type="EMBL" id="JABBWD010000013">
    <property type="protein sequence ID" value="KAG1778973.1"/>
    <property type="molecule type" value="Genomic_DNA"/>
</dbReference>
<keyword evidence="1" id="KW-0472">Membrane</keyword>
<sequence>MTIVSNDPSWWPLINSDIVLSYWIVATGAVVVYDWVLSLGKERQRWSLMTVLYLIIRYIGLPYSVVYILLTMPSVSLTDAGCKSKHLILVRG</sequence>
<evidence type="ECO:0000259" key="2">
    <source>
        <dbReference type="Pfam" id="PF20151"/>
    </source>
</evidence>
<dbReference type="Proteomes" id="UP000714275">
    <property type="component" value="Unassembled WGS sequence"/>
</dbReference>